<protein>
    <submittedName>
        <fullName evidence="2">Uncharacterized protein</fullName>
    </submittedName>
</protein>
<feature type="compositionally biased region" description="Low complexity" evidence="1">
    <location>
        <begin position="31"/>
        <end position="41"/>
    </location>
</feature>
<sequence length="95" mass="10260">MSARPTHTQDAKHSSAMLDMFADVDRLSPYTTTSKKSSSSSAKYGDNASLFSTSSYSSTRSLLKSKPSSSRSGSKTTDPKELYATAVRNSLRLNV</sequence>
<name>A0A9P9WBB3_9PEZI</name>
<evidence type="ECO:0000313" key="2">
    <source>
        <dbReference type="EMBL" id="KAI1855838.1"/>
    </source>
</evidence>
<organism evidence="2 3">
    <name type="scientific">Neoarthrinium moseri</name>
    <dbReference type="NCBI Taxonomy" id="1658444"/>
    <lineage>
        <taxon>Eukaryota</taxon>
        <taxon>Fungi</taxon>
        <taxon>Dikarya</taxon>
        <taxon>Ascomycota</taxon>
        <taxon>Pezizomycotina</taxon>
        <taxon>Sordariomycetes</taxon>
        <taxon>Xylariomycetidae</taxon>
        <taxon>Amphisphaeriales</taxon>
        <taxon>Apiosporaceae</taxon>
        <taxon>Neoarthrinium</taxon>
    </lineage>
</organism>
<feature type="compositionally biased region" description="Low complexity" evidence="1">
    <location>
        <begin position="49"/>
        <end position="76"/>
    </location>
</feature>
<comment type="caution">
    <text evidence="2">The sequence shown here is derived from an EMBL/GenBank/DDBJ whole genome shotgun (WGS) entry which is preliminary data.</text>
</comment>
<accession>A0A9P9WBB3</accession>
<feature type="region of interest" description="Disordered" evidence="1">
    <location>
        <begin position="30"/>
        <end position="83"/>
    </location>
</feature>
<reference evidence="2" key="1">
    <citation type="submission" date="2021-03" db="EMBL/GenBank/DDBJ databases">
        <title>Revisited historic fungal species revealed as producer of novel bioactive compounds through whole genome sequencing and comparative genomics.</title>
        <authorList>
            <person name="Vignolle G.A."/>
            <person name="Hochenegger N."/>
            <person name="Mach R.L."/>
            <person name="Mach-Aigner A.R."/>
            <person name="Javad Rahimi M."/>
            <person name="Salim K.A."/>
            <person name="Chan C.M."/>
            <person name="Lim L.B.L."/>
            <person name="Cai F."/>
            <person name="Druzhinina I.S."/>
            <person name="U'Ren J.M."/>
            <person name="Derntl C."/>
        </authorList>
    </citation>
    <scope>NUCLEOTIDE SEQUENCE</scope>
    <source>
        <strain evidence="2">TUCIM 5799</strain>
    </source>
</reference>
<evidence type="ECO:0000313" key="3">
    <source>
        <dbReference type="Proteomes" id="UP000829685"/>
    </source>
</evidence>
<dbReference type="Proteomes" id="UP000829685">
    <property type="component" value="Unassembled WGS sequence"/>
</dbReference>
<dbReference type="EMBL" id="JAFIMR010000049">
    <property type="protein sequence ID" value="KAI1855838.1"/>
    <property type="molecule type" value="Genomic_DNA"/>
</dbReference>
<keyword evidence="3" id="KW-1185">Reference proteome</keyword>
<gene>
    <name evidence="2" type="ORF">JX265_012101</name>
</gene>
<evidence type="ECO:0000256" key="1">
    <source>
        <dbReference type="SAM" id="MobiDB-lite"/>
    </source>
</evidence>
<proteinExistence type="predicted"/>
<dbReference type="AlphaFoldDB" id="A0A9P9WBB3"/>